<protein>
    <submittedName>
        <fullName evidence="11">Wht-8</fullName>
    </submittedName>
</protein>
<dbReference type="GO" id="GO:0042626">
    <property type="term" value="F:ATPase-coupled transmembrane transporter activity"/>
    <property type="evidence" value="ECO:0000318"/>
    <property type="project" value="GO_Central"/>
</dbReference>
<dbReference type="GO" id="GO:0140359">
    <property type="term" value="F:ABC-type transporter activity"/>
    <property type="evidence" value="ECO:0007669"/>
    <property type="project" value="InterPro"/>
</dbReference>
<reference evidence="12" key="1">
    <citation type="journal article" date="2008" name="Nat. Genet.">
        <title>The Pristionchus pacificus genome provides a unique perspective on nematode lifestyle and parasitism.</title>
        <authorList>
            <person name="Dieterich C."/>
            <person name="Clifton S.W."/>
            <person name="Schuster L.N."/>
            <person name="Chinwalla A."/>
            <person name="Delehaunty K."/>
            <person name="Dinkelacker I."/>
            <person name="Fulton L."/>
            <person name="Fulton R."/>
            <person name="Godfrey J."/>
            <person name="Minx P."/>
            <person name="Mitreva M."/>
            <person name="Roeseler W."/>
            <person name="Tian H."/>
            <person name="Witte H."/>
            <person name="Yang S.P."/>
            <person name="Wilson R.K."/>
            <person name="Sommer R.J."/>
        </authorList>
    </citation>
    <scope>NUCLEOTIDE SEQUENCE [LARGE SCALE GENOMIC DNA]</scope>
    <source>
        <strain evidence="12">PS312</strain>
    </source>
</reference>
<evidence type="ECO:0000256" key="6">
    <source>
        <dbReference type="ARBA" id="ARBA00022840"/>
    </source>
</evidence>
<accession>A0A8R1YW15</accession>
<dbReference type="InterPro" id="IPR050352">
    <property type="entry name" value="ABCG_transporters"/>
</dbReference>
<feature type="transmembrane region" description="Helical" evidence="10">
    <location>
        <begin position="598"/>
        <end position="621"/>
    </location>
</feature>
<dbReference type="InterPro" id="IPR027417">
    <property type="entry name" value="P-loop_NTPase"/>
</dbReference>
<evidence type="ECO:0000256" key="8">
    <source>
        <dbReference type="ARBA" id="ARBA00023136"/>
    </source>
</evidence>
<dbReference type="InterPro" id="IPR013525">
    <property type="entry name" value="ABC2_TM"/>
</dbReference>
<name>A0A2A6CB24_PRIPA</name>
<dbReference type="GO" id="GO:0016887">
    <property type="term" value="F:ATP hydrolysis activity"/>
    <property type="evidence" value="ECO:0007669"/>
    <property type="project" value="InterPro"/>
</dbReference>
<dbReference type="SUPFAM" id="SSF52540">
    <property type="entry name" value="P-loop containing nucleoside triphosphate hydrolases"/>
    <property type="match status" value="1"/>
</dbReference>
<evidence type="ECO:0000313" key="12">
    <source>
        <dbReference type="Proteomes" id="UP000005239"/>
    </source>
</evidence>
<dbReference type="InterPro" id="IPR003593">
    <property type="entry name" value="AAA+_ATPase"/>
</dbReference>
<feature type="region of interest" description="Disordered" evidence="9">
    <location>
        <begin position="1"/>
        <end position="26"/>
    </location>
</feature>
<feature type="transmembrane region" description="Helical" evidence="10">
    <location>
        <begin position="478"/>
        <end position="502"/>
    </location>
</feature>
<keyword evidence="5" id="KW-0547">Nucleotide-binding</keyword>
<evidence type="ECO:0000256" key="7">
    <source>
        <dbReference type="ARBA" id="ARBA00022989"/>
    </source>
</evidence>
<dbReference type="PANTHER" id="PTHR48041:SF131">
    <property type="entry name" value="ABC TRANSPORTER DOMAIN-CONTAINING PROTEIN"/>
    <property type="match status" value="1"/>
</dbReference>
<dbReference type="Proteomes" id="UP000005239">
    <property type="component" value="Unassembled WGS sequence"/>
</dbReference>
<evidence type="ECO:0000256" key="3">
    <source>
        <dbReference type="ARBA" id="ARBA00022448"/>
    </source>
</evidence>
<keyword evidence="7 10" id="KW-1133">Transmembrane helix</keyword>
<feature type="transmembrane region" description="Helical" evidence="10">
    <location>
        <begin position="509"/>
        <end position="530"/>
    </location>
</feature>
<dbReference type="PROSITE" id="PS00211">
    <property type="entry name" value="ABC_TRANSPORTER_1"/>
    <property type="match status" value="1"/>
</dbReference>
<dbReference type="OrthoDB" id="66620at2759"/>
<dbReference type="AlphaFoldDB" id="A0A2A6CB24"/>
<keyword evidence="3" id="KW-0813">Transport</keyword>
<keyword evidence="4 10" id="KW-0812">Transmembrane</keyword>
<keyword evidence="8 10" id="KW-0472">Membrane</keyword>
<evidence type="ECO:0000256" key="2">
    <source>
        <dbReference type="ARBA" id="ARBA00005814"/>
    </source>
</evidence>
<dbReference type="SMART" id="SM00382">
    <property type="entry name" value="AAA"/>
    <property type="match status" value="1"/>
</dbReference>
<comment type="similarity">
    <text evidence="2">Belongs to the ABC transporter superfamily. ABCG family. Eye pigment precursor importer (TC 3.A.1.204) subfamily.</text>
</comment>
<evidence type="ECO:0000256" key="4">
    <source>
        <dbReference type="ARBA" id="ARBA00022692"/>
    </source>
</evidence>
<reference evidence="11" key="2">
    <citation type="submission" date="2022-06" db="UniProtKB">
        <authorList>
            <consortium name="EnsemblMetazoa"/>
        </authorList>
    </citation>
    <scope>IDENTIFICATION</scope>
    <source>
        <strain evidence="11">PS312</strain>
    </source>
</reference>
<evidence type="ECO:0000256" key="10">
    <source>
        <dbReference type="SAM" id="Phobius"/>
    </source>
</evidence>
<dbReference type="InterPro" id="IPR003439">
    <property type="entry name" value="ABC_transporter-like_ATP-bd"/>
</dbReference>
<feature type="transmembrane region" description="Helical" evidence="10">
    <location>
        <begin position="405"/>
        <end position="425"/>
    </location>
</feature>
<keyword evidence="6" id="KW-0067">ATP-binding</keyword>
<organism evidence="11 12">
    <name type="scientific">Pristionchus pacificus</name>
    <name type="common">Parasitic nematode worm</name>
    <dbReference type="NCBI Taxonomy" id="54126"/>
    <lineage>
        <taxon>Eukaryota</taxon>
        <taxon>Metazoa</taxon>
        <taxon>Ecdysozoa</taxon>
        <taxon>Nematoda</taxon>
        <taxon>Chromadorea</taxon>
        <taxon>Rhabditida</taxon>
        <taxon>Rhabditina</taxon>
        <taxon>Diplogasteromorpha</taxon>
        <taxon>Diplogasteroidea</taxon>
        <taxon>Neodiplogasteridae</taxon>
        <taxon>Pristionchus</taxon>
    </lineage>
</organism>
<dbReference type="GO" id="GO:0055085">
    <property type="term" value="P:transmembrane transport"/>
    <property type="evidence" value="ECO:0000318"/>
    <property type="project" value="GO_Central"/>
</dbReference>
<evidence type="ECO:0000256" key="1">
    <source>
        <dbReference type="ARBA" id="ARBA00004141"/>
    </source>
</evidence>
<dbReference type="Gene3D" id="3.40.50.300">
    <property type="entry name" value="P-loop containing nucleotide triphosphate hydrolases"/>
    <property type="match status" value="1"/>
</dbReference>
<dbReference type="GO" id="GO:0005524">
    <property type="term" value="F:ATP binding"/>
    <property type="evidence" value="ECO:0007669"/>
    <property type="project" value="UniProtKB-KW"/>
</dbReference>
<evidence type="ECO:0000256" key="5">
    <source>
        <dbReference type="ARBA" id="ARBA00022741"/>
    </source>
</evidence>
<dbReference type="GO" id="GO:0005886">
    <property type="term" value="C:plasma membrane"/>
    <property type="evidence" value="ECO:0000318"/>
    <property type="project" value="GO_Central"/>
</dbReference>
<accession>A0A2A6CB24</accession>
<dbReference type="EnsemblMetazoa" id="PPA38594.1">
    <property type="protein sequence ID" value="PPA38594.1"/>
    <property type="gene ID" value="WBGene00276963"/>
</dbReference>
<feature type="compositionally biased region" description="Polar residues" evidence="9">
    <location>
        <begin position="14"/>
        <end position="25"/>
    </location>
</feature>
<proteinExistence type="inferred from homology"/>
<evidence type="ECO:0000313" key="11">
    <source>
        <dbReference type="EnsemblMetazoa" id="PPA38594.1"/>
    </source>
</evidence>
<keyword evidence="12" id="KW-1185">Reference proteome</keyword>
<evidence type="ECO:0000256" key="9">
    <source>
        <dbReference type="SAM" id="MobiDB-lite"/>
    </source>
</evidence>
<feature type="transmembrane region" description="Helical" evidence="10">
    <location>
        <begin position="451"/>
        <end position="472"/>
    </location>
</feature>
<dbReference type="Pfam" id="PF00005">
    <property type="entry name" value="ABC_tran"/>
    <property type="match status" value="1"/>
</dbReference>
<dbReference type="PROSITE" id="PS50893">
    <property type="entry name" value="ABC_TRANSPORTER_2"/>
    <property type="match status" value="1"/>
</dbReference>
<dbReference type="InterPro" id="IPR043926">
    <property type="entry name" value="ABCG_dom"/>
</dbReference>
<dbReference type="Pfam" id="PF19055">
    <property type="entry name" value="ABC2_membrane_7"/>
    <property type="match status" value="1"/>
</dbReference>
<gene>
    <name evidence="11" type="primary">WBGene00276963</name>
</gene>
<dbReference type="PANTHER" id="PTHR48041">
    <property type="entry name" value="ABC TRANSPORTER G FAMILY MEMBER 28"/>
    <property type="match status" value="1"/>
</dbReference>
<dbReference type="InterPro" id="IPR017871">
    <property type="entry name" value="ABC_transporter-like_CS"/>
</dbReference>
<comment type="subcellular location">
    <subcellularLocation>
        <location evidence="1">Membrane</location>
        <topology evidence="1">Multi-pass membrane protein</topology>
    </subcellularLocation>
</comment>
<sequence length="624" mass="68729">MDEVDSPLEKTAIESPSINGSTPLLDQTPVPGIQRIEEEGVAITWKNLAVTTVAGRPLLRSVNGIAVPGMMTALMGASGAGKTTLLNTLLARNTKGLTIKGDILVNGQKIGKGVTEVSAYVQQEDIFVGTLTVGEHLYMQANMRLPSDWSAEEKKKRVDAVTRDMLLENSIGSRIGVPGVAKGISGGELKRLAFATEILADPPVLFADEPTTGLDSHMAMIVTKRMESLSGDQGKTIVCTIHQPASEIFELFDRILFLAGGRVAFFGTPPEAVGFFSKCGYGIADHTNPADHYIRQIAILPGYEEECKKKCNQICDKFVESALNTRMEEEIQEFGQKRPLEQINKVGWGTLFLMLLMRYAKDNFRKKSVVFAKFLQKIFMGIFIGLLYLQTDKQDQDGVNNLKGVLFYFCSELTYSTVFAIQTYMPSDYPLLAREYHDGVYPVSAYFCAKIASYLMIFSIDGALMITIAYWMVGFSSFTGFIMTVIICLLVEISAGSMGIAICSMAPSYAVAVSLTGPLLTVLSMSGGLFTNVDAMPSFISWVQYISWFRYGYESLIVTQFTDSSFNHIPCNASACYHNGTQVIESLHFSYSNLYGNLVIMLIYSVVVYAMGYVALVYRVLKSR</sequence>
<dbReference type="Pfam" id="PF01061">
    <property type="entry name" value="ABC2_membrane"/>
    <property type="match status" value="1"/>
</dbReference>
<feature type="transmembrane region" description="Helical" evidence="10">
    <location>
        <begin position="371"/>
        <end position="390"/>
    </location>
</feature>